<evidence type="ECO:0000256" key="1">
    <source>
        <dbReference type="ARBA" id="ARBA00022737"/>
    </source>
</evidence>
<dbReference type="Proteomes" id="UP000626109">
    <property type="component" value="Unassembled WGS sequence"/>
</dbReference>
<dbReference type="PROSITE" id="PS50088">
    <property type="entry name" value="ANK_REPEAT"/>
    <property type="match status" value="2"/>
</dbReference>
<evidence type="ECO:0000256" key="2">
    <source>
        <dbReference type="ARBA" id="ARBA00023043"/>
    </source>
</evidence>
<organism evidence="5 7">
    <name type="scientific">Polarella glacialis</name>
    <name type="common">Dinoflagellate</name>
    <dbReference type="NCBI Taxonomy" id="89957"/>
    <lineage>
        <taxon>Eukaryota</taxon>
        <taxon>Sar</taxon>
        <taxon>Alveolata</taxon>
        <taxon>Dinophyceae</taxon>
        <taxon>Suessiales</taxon>
        <taxon>Suessiaceae</taxon>
        <taxon>Polarella</taxon>
    </lineage>
</organism>
<comment type="caution">
    <text evidence="5">The sequence shown here is derived from an EMBL/GenBank/DDBJ whole genome shotgun (WGS) entry which is preliminary data.</text>
</comment>
<dbReference type="OrthoDB" id="428949at2759"/>
<gene>
    <name evidence="5" type="ORF">PGLA1383_LOCUS38744</name>
    <name evidence="6" type="ORF">PGLA2088_LOCUS11916</name>
</gene>
<dbReference type="AlphaFoldDB" id="A0A813G3S6"/>
<evidence type="ECO:0000256" key="3">
    <source>
        <dbReference type="PROSITE-ProRule" id="PRU00023"/>
    </source>
</evidence>
<dbReference type="SUPFAM" id="SSF48403">
    <property type="entry name" value="Ankyrin repeat"/>
    <property type="match status" value="1"/>
</dbReference>
<keyword evidence="7" id="KW-1185">Reference proteome</keyword>
<evidence type="ECO:0000256" key="4">
    <source>
        <dbReference type="SAM" id="MobiDB-lite"/>
    </source>
</evidence>
<protein>
    <submittedName>
        <fullName evidence="5">Uncharacterized protein</fullName>
    </submittedName>
</protein>
<evidence type="ECO:0000313" key="7">
    <source>
        <dbReference type="Proteomes" id="UP000654075"/>
    </source>
</evidence>
<dbReference type="Pfam" id="PF00023">
    <property type="entry name" value="Ank"/>
    <property type="match status" value="1"/>
</dbReference>
<dbReference type="PROSITE" id="PS50297">
    <property type="entry name" value="ANK_REP_REGION"/>
    <property type="match status" value="2"/>
</dbReference>
<feature type="repeat" description="ANK" evidence="3">
    <location>
        <begin position="148"/>
        <end position="180"/>
    </location>
</feature>
<feature type="compositionally biased region" description="Basic and acidic residues" evidence="4">
    <location>
        <begin position="26"/>
        <end position="42"/>
    </location>
</feature>
<keyword evidence="1" id="KW-0677">Repeat</keyword>
<name>A0A813G3S6_POLGL</name>
<feature type="repeat" description="ANK" evidence="3">
    <location>
        <begin position="115"/>
        <end position="147"/>
    </location>
</feature>
<dbReference type="Gene3D" id="1.25.40.20">
    <property type="entry name" value="Ankyrin repeat-containing domain"/>
    <property type="match status" value="1"/>
</dbReference>
<dbReference type="EMBL" id="CAJNNV010027674">
    <property type="protein sequence ID" value="CAE8621222.1"/>
    <property type="molecule type" value="Genomic_DNA"/>
</dbReference>
<proteinExistence type="predicted"/>
<dbReference type="PANTHER" id="PTHR24171">
    <property type="entry name" value="ANKYRIN REPEAT DOMAIN-CONTAINING PROTEIN 39-RELATED"/>
    <property type="match status" value="1"/>
</dbReference>
<dbReference type="InterPro" id="IPR036770">
    <property type="entry name" value="Ankyrin_rpt-contain_sf"/>
</dbReference>
<sequence length="215" mass="23332">MAAAAAHIDVVRVLLDPLRPPPEILPEEKMKEMLEGLRDKGRPTSGKAQAPKRPLSGTPQRPLSGKNAKDDVSKIMLRAIEDRGRLDCVLHEGKGGARPDFPAGGNGQFEKADADGRMPIHLAVLTKRVDTVVVMLRRNADIDAQDGKGDTSLGIAGRRGDRFMVQALLQEGASPTVENNDGKTPFDIGTDLCNDIMMRQGCQKHLVTTNKQHCN</sequence>
<reference evidence="5" key="1">
    <citation type="submission" date="2021-02" db="EMBL/GenBank/DDBJ databases">
        <authorList>
            <person name="Dougan E. K."/>
            <person name="Rhodes N."/>
            <person name="Thang M."/>
            <person name="Chan C."/>
        </authorList>
    </citation>
    <scope>NUCLEOTIDE SEQUENCE</scope>
</reference>
<evidence type="ECO:0000313" key="5">
    <source>
        <dbReference type="EMBL" id="CAE8621222.1"/>
    </source>
</evidence>
<evidence type="ECO:0000313" key="6">
    <source>
        <dbReference type="EMBL" id="CAE8655944.1"/>
    </source>
</evidence>
<accession>A0A813G3S6</accession>
<dbReference type="Proteomes" id="UP000654075">
    <property type="component" value="Unassembled WGS sequence"/>
</dbReference>
<dbReference type="EMBL" id="CAJNNW010013899">
    <property type="protein sequence ID" value="CAE8655944.1"/>
    <property type="molecule type" value="Genomic_DNA"/>
</dbReference>
<keyword evidence="2 3" id="KW-0040">ANK repeat</keyword>
<feature type="region of interest" description="Disordered" evidence="4">
    <location>
        <begin position="18"/>
        <end position="71"/>
    </location>
</feature>
<dbReference type="SMART" id="SM00248">
    <property type="entry name" value="ANK"/>
    <property type="match status" value="2"/>
</dbReference>
<dbReference type="InterPro" id="IPR002110">
    <property type="entry name" value="Ankyrin_rpt"/>
</dbReference>